<dbReference type="GO" id="GO:0003700">
    <property type="term" value="F:DNA-binding transcription factor activity"/>
    <property type="evidence" value="ECO:0007669"/>
    <property type="project" value="InterPro"/>
</dbReference>
<dbReference type="InterPro" id="IPR000232">
    <property type="entry name" value="HSF_DNA-bd"/>
</dbReference>
<dbReference type="PRINTS" id="PR00056">
    <property type="entry name" value="HSFDOMAIN"/>
</dbReference>
<evidence type="ECO:0000256" key="3">
    <source>
        <dbReference type="ARBA" id="ARBA00022553"/>
    </source>
</evidence>
<dbReference type="GO" id="GO:0000978">
    <property type="term" value="F:RNA polymerase II cis-regulatory region sequence-specific DNA binding"/>
    <property type="evidence" value="ECO:0007669"/>
    <property type="project" value="TreeGrafter"/>
</dbReference>
<name>A0A6P4ASA0_ZIZJJ</name>
<evidence type="ECO:0000256" key="4">
    <source>
        <dbReference type="ARBA" id="ARBA00023015"/>
    </source>
</evidence>
<evidence type="ECO:0000259" key="12">
    <source>
        <dbReference type="PROSITE" id="PS00434"/>
    </source>
</evidence>
<dbReference type="KEGG" id="zju:107431837"/>
<organism evidence="13 14">
    <name type="scientific">Ziziphus jujuba</name>
    <name type="common">Chinese jujube</name>
    <name type="synonym">Ziziphus sativa</name>
    <dbReference type="NCBI Taxonomy" id="326968"/>
    <lineage>
        <taxon>Eukaryota</taxon>
        <taxon>Viridiplantae</taxon>
        <taxon>Streptophyta</taxon>
        <taxon>Embryophyta</taxon>
        <taxon>Tracheophyta</taxon>
        <taxon>Spermatophyta</taxon>
        <taxon>Magnoliopsida</taxon>
        <taxon>eudicotyledons</taxon>
        <taxon>Gunneridae</taxon>
        <taxon>Pentapetalae</taxon>
        <taxon>rosids</taxon>
        <taxon>fabids</taxon>
        <taxon>Rosales</taxon>
        <taxon>Rhamnaceae</taxon>
        <taxon>Paliureae</taxon>
        <taxon>Ziziphus</taxon>
    </lineage>
</organism>
<dbReference type="AlphaFoldDB" id="A0A6P4ASA0"/>
<dbReference type="GO" id="GO:0034605">
    <property type="term" value="P:cellular response to heat"/>
    <property type="evidence" value="ECO:0007669"/>
    <property type="project" value="TreeGrafter"/>
</dbReference>
<proteinExistence type="inferred from homology"/>
<keyword evidence="6" id="KW-0238">DNA-binding</keyword>
<accession>A0A6P4ASA0</accession>
<keyword evidence="4" id="KW-0805">Transcription regulation</keyword>
<evidence type="ECO:0000256" key="10">
    <source>
        <dbReference type="SAM" id="Coils"/>
    </source>
</evidence>
<keyword evidence="3" id="KW-0597">Phosphoprotein</keyword>
<dbReference type="Pfam" id="PF00447">
    <property type="entry name" value="HSF_DNA-bind"/>
    <property type="match status" value="1"/>
</dbReference>
<dbReference type="GO" id="GO:0006357">
    <property type="term" value="P:regulation of transcription by RNA polymerase II"/>
    <property type="evidence" value="ECO:0007669"/>
    <property type="project" value="TreeGrafter"/>
</dbReference>
<feature type="coiled-coil region" evidence="10">
    <location>
        <begin position="116"/>
        <end position="150"/>
    </location>
</feature>
<sequence>MEGTNVVAPFVMKTYQMVNDPTTDFLIAWGRANNSFIVIDPLEFSQRMLPAYFKHNNFSSFVRQLNTYGFRKVDPDRWEFANEWFLRGQKHLLKNIVRRKHSRYTHLQPKHEELDDEDIVMEIARLKQEQKTLEEELEGMNKRLEATERRPQQMMAFLYKIVEDPDILPRMMMKNKHRTNQISEKKRRLMISSASSSNSSGMAGTNSVKTEEDEDGTIGVISSPETGLEMDSFCRSSRSPDAPAQGWWSQRQVVDRPWIAQEPYGCSGIASPPSTATGREFGMGVSPPASNMVGYGNGSSSSGSGQIGYFTEVVAGVETSPPPPYPFSLLGGGF</sequence>
<gene>
    <name evidence="14" type="primary">LOC107431837</name>
</gene>
<evidence type="ECO:0000313" key="13">
    <source>
        <dbReference type="Proteomes" id="UP001652623"/>
    </source>
</evidence>
<dbReference type="GeneID" id="107431837"/>
<keyword evidence="13" id="KW-1185">Reference proteome</keyword>
<dbReference type="SUPFAM" id="SSF46785">
    <property type="entry name" value="Winged helix' DNA-binding domain"/>
    <property type="match status" value="1"/>
</dbReference>
<dbReference type="InterPro" id="IPR036390">
    <property type="entry name" value="WH_DNA-bd_sf"/>
</dbReference>
<dbReference type="RefSeq" id="XP_015898330.3">
    <property type="nucleotide sequence ID" value="XM_016042844.4"/>
</dbReference>
<dbReference type="Gene3D" id="1.10.10.10">
    <property type="entry name" value="Winged helix-like DNA-binding domain superfamily/Winged helix DNA-binding domain"/>
    <property type="match status" value="1"/>
</dbReference>
<evidence type="ECO:0000256" key="5">
    <source>
        <dbReference type="ARBA" id="ARBA00023016"/>
    </source>
</evidence>
<comment type="subunit">
    <text evidence="2">Homotrimer.</text>
</comment>
<dbReference type="PANTHER" id="PTHR10015">
    <property type="entry name" value="HEAT SHOCK TRANSCRIPTION FACTOR"/>
    <property type="match status" value="1"/>
</dbReference>
<keyword evidence="7" id="KW-0804">Transcription</keyword>
<evidence type="ECO:0000256" key="1">
    <source>
        <dbReference type="ARBA" id="ARBA00004123"/>
    </source>
</evidence>
<dbReference type="SMART" id="SM00415">
    <property type="entry name" value="HSF"/>
    <property type="match status" value="1"/>
</dbReference>
<dbReference type="FunFam" id="1.10.10.10:FF:000037">
    <property type="entry name" value="Heat stress transcription factor B-4"/>
    <property type="match status" value="1"/>
</dbReference>
<keyword evidence="5" id="KW-0346">Stress response</keyword>
<dbReference type="PROSITE" id="PS00434">
    <property type="entry name" value="HSF_DOMAIN"/>
    <property type="match status" value="1"/>
</dbReference>
<dbReference type="SMR" id="A0A6P4ASA0"/>
<evidence type="ECO:0000256" key="2">
    <source>
        <dbReference type="ARBA" id="ARBA00011233"/>
    </source>
</evidence>
<evidence type="ECO:0000256" key="11">
    <source>
        <dbReference type="SAM" id="MobiDB-lite"/>
    </source>
</evidence>
<dbReference type="FunCoup" id="A0A6P4ASA0">
    <property type="interactions" value="17"/>
</dbReference>
<dbReference type="PANTHER" id="PTHR10015:SF332">
    <property type="entry name" value="HEAT STRESS TRANSCRIPTION FACTOR C-1"/>
    <property type="match status" value="1"/>
</dbReference>
<protein>
    <submittedName>
        <fullName evidence="14">Heat stress transcription factor C-1</fullName>
    </submittedName>
</protein>
<evidence type="ECO:0000313" key="14">
    <source>
        <dbReference type="RefSeq" id="XP_015898330.3"/>
    </source>
</evidence>
<feature type="domain" description="HSF-type DNA-binding" evidence="12">
    <location>
        <begin position="49"/>
        <end position="73"/>
    </location>
</feature>
<feature type="region of interest" description="Disordered" evidence="11">
    <location>
        <begin position="191"/>
        <end position="224"/>
    </location>
</feature>
<keyword evidence="8" id="KW-0539">Nucleus</keyword>
<dbReference type="Proteomes" id="UP001652623">
    <property type="component" value="Chromosome 11"/>
</dbReference>
<reference evidence="14" key="1">
    <citation type="submission" date="2025-08" db="UniProtKB">
        <authorList>
            <consortium name="RefSeq"/>
        </authorList>
    </citation>
    <scope>IDENTIFICATION</scope>
    <source>
        <tissue evidence="14">Seedling</tissue>
    </source>
</reference>
<keyword evidence="10" id="KW-0175">Coiled coil</keyword>
<comment type="similarity">
    <text evidence="9">Belongs to the HSF family.</text>
</comment>
<dbReference type="InterPro" id="IPR036388">
    <property type="entry name" value="WH-like_DNA-bd_sf"/>
</dbReference>
<feature type="compositionally biased region" description="Low complexity" evidence="11">
    <location>
        <begin position="192"/>
        <end position="207"/>
    </location>
</feature>
<comment type="subcellular location">
    <subcellularLocation>
        <location evidence="1">Nucleus</location>
    </subcellularLocation>
</comment>
<evidence type="ECO:0000256" key="8">
    <source>
        <dbReference type="ARBA" id="ARBA00023242"/>
    </source>
</evidence>
<evidence type="ECO:0000256" key="7">
    <source>
        <dbReference type="ARBA" id="ARBA00023163"/>
    </source>
</evidence>
<evidence type="ECO:0000256" key="6">
    <source>
        <dbReference type="ARBA" id="ARBA00023125"/>
    </source>
</evidence>
<evidence type="ECO:0000256" key="9">
    <source>
        <dbReference type="RuleBase" id="RU004020"/>
    </source>
</evidence>
<dbReference type="GO" id="GO:0005634">
    <property type="term" value="C:nucleus"/>
    <property type="evidence" value="ECO:0007669"/>
    <property type="project" value="UniProtKB-SubCell"/>
</dbReference>
<dbReference type="InParanoid" id="A0A6P4ASA0"/>